<name>R7WLD8_9NOCA</name>
<keyword evidence="3" id="KW-1185">Reference proteome</keyword>
<reference evidence="2 3" key="1">
    <citation type="journal article" date="2013" name="Genome Announc.">
        <title>Draft Genome Sequence of Rhodococcus rhodnii Strain LMG5362, a Symbiont of Rhodnius prolixus (Hemiptera, Reduviidae, Triatominae), the Principle Vector of Trypanosoma cruzi.</title>
        <authorList>
            <person name="Pachebat J.A."/>
            <person name="van Keulen G."/>
            <person name="Whitten M.M."/>
            <person name="Girdwood S."/>
            <person name="Del Sol R."/>
            <person name="Dyson P.J."/>
            <person name="Facey P.D."/>
        </authorList>
    </citation>
    <scope>NUCLEOTIDE SEQUENCE [LARGE SCALE GENOMIC DNA]</scope>
    <source>
        <strain evidence="2 3">LMG 5362</strain>
    </source>
</reference>
<gene>
    <name evidence="2" type="ORF">Rrhod_3875</name>
</gene>
<evidence type="ECO:0000313" key="3">
    <source>
        <dbReference type="Proteomes" id="UP000013525"/>
    </source>
</evidence>
<evidence type="ECO:0000256" key="1">
    <source>
        <dbReference type="SAM" id="MobiDB-lite"/>
    </source>
</evidence>
<accession>R7WLD8</accession>
<organism evidence="2 3">
    <name type="scientific">Rhodococcus rhodnii LMG 5362</name>
    <dbReference type="NCBI Taxonomy" id="1273125"/>
    <lineage>
        <taxon>Bacteria</taxon>
        <taxon>Bacillati</taxon>
        <taxon>Actinomycetota</taxon>
        <taxon>Actinomycetes</taxon>
        <taxon>Mycobacteriales</taxon>
        <taxon>Nocardiaceae</taxon>
        <taxon>Rhodococcus</taxon>
    </lineage>
</organism>
<feature type="region of interest" description="Disordered" evidence="1">
    <location>
        <begin position="1"/>
        <end position="32"/>
    </location>
</feature>
<comment type="caution">
    <text evidence="2">The sequence shown here is derived from an EMBL/GenBank/DDBJ whole genome shotgun (WGS) entry which is preliminary data.</text>
</comment>
<protein>
    <submittedName>
        <fullName evidence="2">Uncharacterized protein</fullName>
    </submittedName>
</protein>
<dbReference type="Proteomes" id="UP000013525">
    <property type="component" value="Unassembled WGS sequence"/>
</dbReference>
<sequence>MGGGAWWCSDSATAPGTDHYRDRVGREEQVIE</sequence>
<evidence type="ECO:0000313" key="2">
    <source>
        <dbReference type="EMBL" id="EOM74794.1"/>
    </source>
</evidence>
<feature type="compositionally biased region" description="Basic and acidic residues" evidence="1">
    <location>
        <begin position="18"/>
        <end position="32"/>
    </location>
</feature>
<dbReference type="EMBL" id="APMY01000117">
    <property type="protein sequence ID" value="EOM74794.1"/>
    <property type="molecule type" value="Genomic_DNA"/>
</dbReference>
<proteinExistence type="predicted"/>
<dbReference type="AlphaFoldDB" id="R7WLD8"/>